<keyword evidence="5" id="KW-0808">Transferase</keyword>
<dbReference type="AlphaFoldDB" id="F2NEU1"/>
<name>F2NEU1_DESAR</name>
<dbReference type="STRING" id="880072.Desac_0392"/>
<evidence type="ECO:0000313" key="13">
    <source>
        <dbReference type="EMBL" id="AEB08281.1"/>
    </source>
</evidence>
<evidence type="ECO:0000313" key="14">
    <source>
        <dbReference type="Proteomes" id="UP000000483"/>
    </source>
</evidence>
<dbReference type="PROSITE" id="PS51257">
    <property type="entry name" value="PROKAR_LIPOPROTEIN"/>
    <property type="match status" value="1"/>
</dbReference>
<dbReference type="SUPFAM" id="SSF53850">
    <property type="entry name" value="Periplasmic binding protein-like II"/>
    <property type="match status" value="1"/>
</dbReference>
<dbReference type="RefSeq" id="WP_013705394.1">
    <property type="nucleotide sequence ID" value="NC_015388.1"/>
</dbReference>
<comment type="similarity">
    <text evidence="3">Belongs to the NMT1/THI5 family.</text>
</comment>
<evidence type="ECO:0000256" key="11">
    <source>
        <dbReference type="ARBA" id="ARBA00048179"/>
    </source>
</evidence>
<feature type="domain" description="SsuA/THI5-like" evidence="12">
    <location>
        <begin position="52"/>
        <end position="260"/>
    </location>
</feature>
<comment type="catalytic activity">
    <reaction evidence="11">
        <text>N(6)-(pyridoxal phosphate)-L-lysyl-[4-amino-5-hydroxymethyl-2-methylpyrimidine phosphate synthase] + L-histidyl-[4-amino-5-hydroxymethyl-2-methylpyrimidine phosphate synthase] + 2 Fe(3+) + 4 H2O = L-lysyl-[4-amino-5-hydroxymethyl-2-methylpyrimidine phosphate synthase] + (2S)-2-amino-5-hydroxy-4-oxopentanoyl-[4-amino-5-hydroxymethyl-2-methylpyrimidine phosphate synthase] + 4-amino-2-methyl-5-(phosphooxymethyl)pyrimidine + 3-oxopropanoate + 2 Fe(2+) + 2 H(+)</text>
        <dbReference type="Rhea" id="RHEA:65756"/>
        <dbReference type="Rhea" id="RHEA-COMP:16892"/>
        <dbReference type="Rhea" id="RHEA-COMP:16893"/>
        <dbReference type="Rhea" id="RHEA-COMP:16894"/>
        <dbReference type="Rhea" id="RHEA-COMP:16895"/>
        <dbReference type="ChEBI" id="CHEBI:15377"/>
        <dbReference type="ChEBI" id="CHEBI:15378"/>
        <dbReference type="ChEBI" id="CHEBI:29033"/>
        <dbReference type="ChEBI" id="CHEBI:29034"/>
        <dbReference type="ChEBI" id="CHEBI:29969"/>
        <dbReference type="ChEBI" id="CHEBI:29979"/>
        <dbReference type="ChEBI" id="CHEBI:33190"/>
        <dbReference type="ChEBI" id="CHEBI:58354"/>
        <dbReference type="ChEBI" id="CHEBI:143915"/>
        <dbReference type="ChEBI" id="CHEBI:157692"/>
    </reaction>
    <physiologicalReaction direction="left-to-right" evidence="11">
        <dbReference type="Rhea" id="RHEA:65757"/>
    </physiologicalReaction>
</comment>
<evidence type="ECO:0000256" key="5">
    <source>
        <dbReference type="ARBA" id="ARBA00022679"/>
    </source>
</evidence>
<dbReference type="InterPro" id="IPR015168">
    <property type="entry name" value="SsuA/THI5"/>
</dbReference>
<reference evidence="13 14" key="1">
    <citation type="journal article" date="2011" name="Stand. Genomic Sci.">
        <title>Complete genome sequence of the acetate-degrading sulfate reducer Desulfobacca acetoxidans type strain (ASRB2).</title>
        <authorList>
            <person name="Goker M."/>
            <person name="Teshima H."/>
            <person name="Lapidus A."/>
            <person name="Nolan M."/>
            <person name="Lucas S."/>
            <person name="Hammon N."/>
            <person name="Deshpande S."/>
            <person name="Cheng J.F."/>
            <person name="Tapia R."/>
            <person name="Han C."/>
            <person name="Goodwin L."/>
            <person name="Pitluck S."/>
            <person name="Huntemann M."/>
            <person name="Liolios K."/>
            <person name="Ivanova N."/>
            <person name="Pagani I."/>
            <person name="Mavromatis K."/>
            <person name="Ovchinikova G."/>
            <person name="Pati A."/>
            <person name="Chen A."/>
            <person name="Palaniappan K."/>
            <person name="Land M."/>
            <person name="Hauser L."/>
            <person name="Brambilla E.M."/>
            <person name="Rohde M."/>
            <person name="Spring S."/>
            <person name="Detter J.C."/>
            <person name="Woyke T."/>
            <person name="Bristow J."/>
            <person name="Eisen J.A."/>
            <person name="Markowitz V."/>
            <person name="Hugenholtz P."/>
            <person name="Kyrpides N.C."/>
            <person name="Klenk H.P."/>
        </authorList>
    </citation>
    <scope>NUCLEOTIDE SEQUENCE [LARGE SCALE GENOMIC DNA]</scope>
    <source>
        <strain evidence="14">ATCC 700848 / DSM 11109 / ASRB2</strain>
    </source>
</reference>
<dbReference type="GO" id="GO:0046872">
    <property type="term" value="F:metal ion binding"/>
    <property type="evidence" value="ECO:0007669"/>
    <property type="project" value="UniProtKB-KW"/>
</dbReference>
<evidence type="ECO:0000256" key="2">
    <source>
        <dbReference type="ARBA" id="ARBA00004948"/>
    </source>
</evidence>
<evidence type="ECO:0000256" key="1">
    <source>
        <dbReference type="ARBA" id="ARBA00003469"/>
    </source>
</evidence>
<evidence type="ECO:0000256" key="3">
    <source>
        <dbReference type="ARBA" id="ARBA00009406"/>
    </source>
</evidence>
<dbReference type="PANTHER" id="PTHR31528">
    <property type="entry name" value="4-AMINO-5-HYDROXYMETHYL-2-METHYLPYRIMIDINE PHOSPHATE SYNTHASE THI11-RELATED"/>
    <property type="match status" value="1"/>
</dbReference>
<comment type="subunit">
    <text evidence="4">Homodimer.</text>
</comment>
<dbReference type="Gene3D" id="3.40.190.10">
    <property type="entry name" value="Periplasmic binding protein-like II"/>
    <property type="match status" value="2"/>
</dbReference>
<dbReference type="PANTHER" id="PTHR31528:SF1">
    <property type="entry name" value="4-AMINO-5-HYDROXYMETHYL-2-METHYLPYRIMIDINE PHOSPHATE SYNTHASE THI11-RELATED"/>
    <property type="match status" value="1"/>
</dbReference>
<evidence type="ECO:0000256" key="8">
    <source>
        <dbReference type="ARBA" id="ARBA00022977"/>
    </source>
</evidence>
<dbReference type="Pfam" id="PF09084">
    <property type="entry name" value="NMT1"/>
    <property type="match status" value="1"/>
</dbReference>
<keyword evidence="9" id="KW-0408">Iron</keyword>
<gene>
    <name evidence="13" type="ordered locus">Desac_0392</name>
</gene>
<reference evidence="14" key="2">
    <citation type="submission" date="2011-03" db="EMBL/GenBank/DDBJ databases">
        <title>The complete genome of Desulfobacca acetoxidans DSM 11109.</title>
        <authorList>
            <consortium name="US DOE Joint Genome Institute (JGI-PGF)"/>
            <person name="Lucas S."/>
            <person name="Copeland A."/>
            <person name="Lapidus A."/>
            <person name="Bruce D."/>
            <person name="Goodwin L."/>
            <person name="Pitluck S."/>
            <person name="Peters L."/>
            <person name="Kyrpides N."/>
            <person name="Mavromatis K."/>
            <person name="Ivanova N."/>
            <person name="Ovchinnikova G."/>
            <person name="Teshima H."/>
            <person name="Detter J.C."/>
            <person name="Han C."/>
            <person name="Land M."/>
            <person name="Hauser L."/>
            <person name="Markowitz V."/>
            <person name="Cheng J.-F."/>
            <person name="Hugenholtz P."/>
            <person name="Woyke T."/>
            <person name="Wu D."/>
            <person name="Spring S."/>
            <person name="Schueler E."/>
            <person name="Brambilla E."/>
            <person name="Klenk H.-P."/>
            <person name="Eisen J.A."/>
        </authorList>
    </citation>
    <scope>NUCLEOTIDE SEQUENCE [LARGE SCALE GENOMIC DNA]</scope>
    <source>
        <strain evidence="14">ATCC 700848 / DSM 11109 / ASRB2</strain>
    </source>
</reference>
<comment type="function">
    <text evidence="1">Responsible for the formation of the pyrimidine heterocycle in the thiamine biosynthesis pathway. Catalyzes the formation of hydroxymethylpyrimidine phosphate (HMP-P) from histidine and pyridoxal phosphate (PLP). The protein uses PLP and the active site histidine to form HMP-P, generating an inactive enzyme. The enzyme can only undergo a single turnover, which suggests it is a suicide enzyme.</text>
</comment>
<sequence>MKSSLSLYFNMLCHPLLIICLMLGIGCLPLWEAALAANLEKVVFIPQWLPQAQFAGYYMAHEKGFYRQHGLAVEIRRGGPHSCAAECVQNFQADFGTMFLTAGIEKRAQGIGIINIAQIVQKSGLLLVSQKKHGILRPQDLMGKRVGLWAGDFQIQPRLFFHKYNLFVKIIPMGEGVNLFLRQGLDATSAMRYNEYHLLLNSGLNPEELTVFDMAEHGFDFPEDGIYCLEETWRRHPSRCRAFVAASLAGWRYAFAHPEETLDIVMRYVTEAHIKTNRVHQKWMLAQLQELIEPPGKAIPMGLLVPQTYRQVAQELQNYLLIKTIPPYEEFYRDCQSDVEKR</sequence>
<proteinExistence type="inferred from homology"/>
<dbReference type="InterPro" id="IPR027939">
    <property type="entry name" value="NMT1/THI5"/>
</dbReference>
<evidence type="ECO:0000256" key="6">
    <source>
        <dbReference type="ARBA" id="ARBA00022723"/>
    </source>
</evidence>
<keyword evidence="14" id="KW-1185">Reference proteome</keyword>
<keyword evidence="6" id="KW-0479">Metal-binding</keyword>
<accession>F2NEU1</accession>
<organism evidence="13 14">
    <name type="scientific">Desulfobacca acetoxidans (strain ATCC 700848 / DSM 11109 / ASRB2)</name>
    <dbReference type="NCBI Taxonomy" id="880072"/>
    <lineage>
        <taxon>Bacteria</taxon>
        <taxon>Pseudomonadati</taxon>
        <taxon>Thermodesulfobacteriota</taxon>
        <taxon>Desulfobaccia</taxon>
        <taxon>Desulfobaccales</taxon>
        <taxon>Desulfobaccaceae</taxon>
        <taxon>Desulfobacca</taxon>
    </lineage>
</organism>
<protein>
    <recommendedName>
        <fullName evidence="10">Thiamine pyrimidine synthase</fullName>
    </recommendedName>
</protein>
<dbReference type="GO" id="GO:0016740">
    <property type="term" value="F:transferase activity"/>
    <property type="evidence" value="ECO:0007669"/>
    <property type="project" value="UniProtKB-KW"/>
</dbReference>
<keyword evidence="8" id="KW-0784">Thiamine biosynthesis</keyword>
<dbReference type="EMBL" id="CP002629">
    <property type="protein sequence ID" value="AEB08281.1"/>
    <property type="molecule type" value="Genomic_DNA"/>
</dbReference>
<dbReference type="Proteomes" id="UP000000483">
    <property type="component" value="Chromosome"/>
</dbReference>
<dbReference type="GO" id="GO:0009228">
    <property type="term" value="P:thiamine biosynthetic process"/>
    <property type="evidence" value="ECO:0007669"/>
    <property type="project" value="UniProtKB-KW"/>
</dbReference>
<keyword evidence="7" id="KW-0663">Pyridoxal phosphate</keyword>
<evidence type="ECO:0000256" key="9">
    <source>
        <dbReference type="ARBA" id="ARBA00023004"/>
    </source>
</evidence>
<evidence type="ECO:0000256" key="4">
    <source>
        <dbReference type="ARBA" id="ARBA00011738"/>
    </source>
</evidence>
<dbReference type="KEGG" id="dao:Desac_0392"/>
<dbReference type="OrthoDB" id="174578at2"/>
<comment type="pathway">
    <text evidence="2">Cofactor biosynthesis; thiamine diphosphate biosynthesis.</text>
</comment>
<dbReference type="eggNOG" id="COG0715">
    <property type="taxonomic scope" value="Bacteria"/>
</dbReference>
<evidence type="ECO:0000256" key="10">
    <source>
        <dbReference type="ARBA" id="ARBA00033171"/>
    </source>
</evidence>
<dbReference type="HOGENOM" id="CLU_028871_1_3_7"/>
<evidence type="ECO:0000259" key="12">
    <source>
        <dbReference type="Pfam" id="PF09084"/>
    </source>
</evidence>
<evidence type="ECO:0000256" key="7">
    <source>
        <dbReference type="ARBA" id="ARBA00022898"/>
    </source>
</evidence>